<protein>
    <submittedName>
        <fullName evidence="1">PHO85 cyclin-5</fullName>
    </submittedName>
</protein>
<dbReference type="Proteomes" id="UP001165960">
    <property type="component" value="Unassembled WGS sequence"/>
</dbReference>
<evidence type="ECO:0000313" key="1">
    <source>
        <dbReference type="EMBL" id="KAJ9073649.1"/>
    </source>
</evidence>
<gene>
    <name evidence="1" type="primary">PCL5_5</name>
    <name evidence="1" type="ORF">DSO57_1014074</name>
</gene>
<dbReference type="EMBL" id="QTSX02002893">
    <property type="protein sequence ID" value="KAJ9073649.1"/>
    <property type="molecule type" value="Genomic_DNA"/>
</dbReference>
<comment type="caution">
    <text evidence="1">The sequence shown here is derived from an EMBL/GenBank/DDBJ whole genome shotgun (WGS) entry which is preliminary data.</text>
</comment>
<proteinExistence type="predicted"/>
<sequence length="192" mass="22131">MNIPFSVLGHIAHQALFEGDLRLPPTALRAFMTLLMLDTCSSPSIVIASIIYYRKLQNLRPDWVQKHSPCLLFTVCLSLGFKFLQDAPHFTMLWSRLSGFSPKQINAAEMEALTILDYQLQIHPHLFQSWESHFQAHLANHHPSRRQPVVITPYSSPPAYCRAIPRRKFILPPLTNIMPYRPYLPTPPSLRY</sequence>
<evidence type="ECO:0000313" key="2">
    <source>
        <dbReference type="Proteomes" id="UP001165960"/>
    </source>
</evidence>
<accession>A0ACC2TGE3</accession>
<organism evidence="1 2">
    <name type="scientific">Entomophthora muscae</name>
    <dbReference type="NCBI Taxonomy" id="34485"/>
    <lineage>
        <taxon>Eukaryota</taxon>
        <taxon>Fungi</taxon>
        <taxon>Fungi incertae sedis</taxon>
        <taxon>Zoopagomycota</taxon>
        <taxon>Entomophthoromycotina</taxon>
        <taxon>Entomophthoromycetes</taxon>
        <taxon>Entomophthorales</taxon>
        <taxon>Entomophthoraceae</taxon>
        <taxon>Entomophthora</taxon>
    </lineage>
</organism>
<name>A0ACC2TGE3_9FUNG</name>
<reference evidence="1" key="1">
    <citation type="submission" date="2022-04" db="EMBL/GenBank/DDBJ databases">
        <title>Genome of the entomopathogenic fungus Entomophthora muscae.</title>
        <authorList>
            <person name="Elya C."/>
            <person name="Lovett B.R."/>
            <person name="Lee E."/>
            <person name="Macias A.M."/>
            <person name="Hajek A.E."/>
            <person name="De Bivort B.L."/>
            <person name="Kasson M.T."/>
            <person name="De Fine Licht H.H."/>
            <person name="Stajich J.E."/>
        </authorList>
    </citation>
    <scope>NUCLEOTIDE SEQUENCE</scope>
    <source>
        <strain evidence="1">Berkeley</strain>
    </source>
</reference>
<keyword evidence="2" id="KW-1185">Reference proteome</keyword>